<dbReference type="SUPFAM" id="SSF46785">
    <property type="entry name" value="Winged helix' DNA-binding domain"/>
    <property type="match status" value="1"/>
</dbReference>
<dbReference type="Proteomes" id="UP001153404">
    <property type="component" value="Unassembled WGS sequence"/>
</dbReference>
<dbReference type="GO" id="GO:0003677">
    <property type="term" value="F:DNA binding"/>
    <property type="evidence" value="ECO:0007669"/>
    <property type="project" value="UniProtKB-KW"/>
</dbReference>
<dbReference type="AlphaFoldDB" id="A0A9X4QY04"/>
<proteinExistence type="predicted"/>
<dbReference type="SMART" id="SM00345">
    <property type="entry name" value="HTH_GNTR"/>
    <property type="match status" value="1"/>
</dbReference>
<keyword evidence="2" id="KW-0238">DNA-binding</keyword>
<accession>A0A9X4QY04</accession>
<evidence type="ECO:0000259" key="4">
    <source>
        <dbReference type="PROSITE" id="PS50949"/>
    </source>
</evidence>
<dbReference type="PROSITE" id="PS50949">
    <property type="entry name" value="HTH_GNTR"/>
    <property type="match status" value="1"/>
</dbReference>
<feature type="domain" description="HTH gntR-type" evidence="4">
    <location>
        <begin position="9"/>
        <end position="77"/>
    </location>
</feature>
<dbReference type="RefSeq" id="WP_277538788.1">
    <property type="nucleotide sequence ID" value="NZ_JAPDIA010000009.1"/>
</dbReference>
<dbReference type="Gene3D" id="1.10.10.10">
    <property type="entry name" value="Winged helix-like DNA-binding domain superfamily/Winged helix DNA-binding domain"/>
    <property type="match status" value="1"/>
</dbReference>
<comment type="caution">
    <text evidence="5">The sequence shown here is derived from an EMBL/GenBank/DDBJ whole genome shotgun (WGS) entry which is preliminary data.</text>
</comment>
<gene>
    <name evidence="5" type="ORF">OMP40_36215</name>
</gene>
<dbReference type="PANTHER" id="PTHR43537">
    <property type="entry name" value="TRANSCRIPTIONAL REGULATOR, GNTR FAMILY"/>
    <property type="match status" value="1"/>
</dbReference>
<dbReference type="InterPro" id="IPR011711">
    <property type="entry name" value="GntR_C"/>
</dbReference>
<dbReference type="EMBL" id="JAPDIA010000009">
    <property type="protein sequence ID" value="MDG0814122.1"/>
    <property type="molecule type" value="Genomic_DNA"/>
</dbReference>
<dbReference type="Gene3D" id="1.20.120.530">
    <property type="entry name" value="GntR ligand-binding domain-like"/>
    <property type="match status" value="1"/>
</dbReference>
<dbReference type="Pfam" id="PF00392">
    <property type="entry name" value="GntR"/>
    <property type="match status" value="1"/>
</dbReference>
<dbReference type="Pfam" id="PF07729">
    <property type="entry name" value="FCD"/>
    <property type="match status" value="1"/>
</dbReference>
<dbReference type="PANTHER" id="PTHR43537:SF5">
    <property type="entry name" value="UXU OPERON TRANSCRIPTIONAL REGULATOR"/>
    <property type="match status" value="1"/>
</dbReference>
<organism evidence="5 6">
    <name type="scientific">Cohnella rhizosphaerae</name>
    <dbReference type="NCBI Taxonomy" id="1457232"/>
    <lineage>
        <taxon>Bacteria</taxon>
        <taxon>Bacillati</taxon>
        <taxon>Bacillota</taxon>
        <taxon>Bacilli</taxon>
        <taxon>Bacillales</taxon>
        <taxon>Paenibacillaceae</taxon>
        <taxon>Cohnella</taxon>
    </lineage>
</organism>
<dbReference type="InterPro" id="IPR000524">
    <property type="entry name" value="Tscrpt_reg_HTH_GntR"/>
</dbReference>
<evidence type="ECO:0000256" key="3">
    <source>
        <dbReference type="ARBA" id="ARBA00023163"/>
    </source>
</evidence>
<evidence type="ECO:0000256" key="2">
    <source>
        <dbReference type="ARBA" id="ARBA00023125"/>
    </source>
</evidence>
<dbReference type="InterPro" id="IPR036388">
    <property type="entry name" value="WH-like_DNA-bd_sf"/>
</dbReference>
<evidence type="ECO:0000313" key="6">
    <source>
        <dbReference type="Proteomes" id="UP001153404"/>
    </source>
</evidence>
<dbReference type="SUPFAM" id="SSF48008">
    <property type="entry name" value="GntR ligand-binding domain-like"/>
    <property type="match status" value="1"/>
</dbReference>
<dbReference type="PRINTS" id="PR00035">
    <property type="entry name" value="HTHGNTR"/>
</dbReference>
<keyword evidence="1" id="KW-0805">Transcription regulation</keyword>
<keyword evidence="6" id="KW-1185">Reference proteome</keyword>
<sequence length="251" mass="27299">MRPTKIETQKGHEIVSRDIRRQLESGELAPGQRLPSLEKLAEAYGVGRSTIREAISALKAMGWLDVRHGGGTYAAKTLPQASAAGLLDLSHGAEAVMEILEVRKILERGTAELAALKREEVDLARLRAILARMATALEDDDASGGERADLEFHQAIASASGNPVLNQLMDSISQRLSETIGRTRELWFYQEEAEASRLLDEHRGIYEAIAARDAAGASERIGLHLAKVEKVLQEALGRSAQDGTAANQKEE</sequence>
<dbReference type="InterPro" id="IPR036390">
    <property type="entry name" value="WH_DNA-bd_sf"/>
</dbReference>
<evidence type="ECO:0000256" key="1">
    <source>
        <dbReference type="ARBA" id="ARBA00023015"/>
    </source>
</evidence>
<reference evidence="5" key="1">
    <citation type="submission" date="2022-10" db="EMBL/GenBank/DDBJ databases">
        <title>Comparative genomic analysis of Cohnella hashimotonis sp. nov., isolated from the International Space Station.</title>
        <authorList>
            <person name="Simpson A."/>
            <person name="Venkateswaran K."/>
        </authorList>
    </citation>
    <scope>NUCLEOTIDE SEQUENCE</scope>
    <source>
        <strain evidence="5">DSM 28161</strain>
    </source>
</reference>
<name>A0A9X4QY04_9BACL</name>
<dbReference type="InterPro" id="IPR008920">
    <property type="entry name" value="TF_FadR/GntR_C"/>
</dbReference>
<dbReference type="SMART" id="SM00895">
    <property type="entry name" value="FCD"/>
    <property type="match status" value="1"/>
</dbReference>
<dbReference type="CDD" id="cd07377">
    <property type="entry name" value="WHTH_GntR"/>
    <property type="match status" value="1"/>
</dbReference>
<keyword evidence="3" id="KW-0804">Transcription</keyword>
<evidence type="ECO:0000313" key="5">
    <source>
        <dbReference type="EMBL" id="MDG0814122.1"/>
    </source>
</evidence>
<dbReference type="GO" id="GO:0003700">
    <property type="term" value="F:DNA-binding transcription factor activity"/>
    <property type="evidence" value="ECO:0007669"/>
    <property type="project" value="InterPro"/>
</dbReference>
<protein>
    <submittedName>
        <fullName evidence="5">FadR family transcriptional regulator</fullName>
    </submittedName>
</protein>